<feature type="region of interest" description="Disordered" evidence="1">
    <location>
        <begin position="1"/>
        <end position="24"/>
    </location>
</feature>
<dbReference type="AlphaFoldDB" id="A0A2P2BX95"/>
<gene>
    <name evidence="4" type="ORF">NOCA2150102</name>
</gene>
<keyword evidence="2" id="KW-1133">Transmembrane helix</keyword>
<feature type="domain" description="SAF" evidence="3">
    <location>
        <begin position="61"/>
        <end position="124"/>
    </location>
</feature>
<dbReference type="Gene3D" id="3.90.1210.10">
    <property type="entry name" value="Antifreeze-like/N-acetylneuraminic acid synthase C-terminal domain"/>
    <property type="match status" value="1"/>
</dbReference>
<dbReference type="EMBL" id="CZKA01000007">
    <property type="protein sequence ID" value="CUR54360.1"/>
    <property type="molecule type" value="Genomic_DNA"/>
</dbReference>
<dbReference type="SMART" id="SM00858">
    <property type="entry name" value="SAF"/>
    <property type="match status" value="1"/>
</dbReference>
<organism evidence="4">
    <name type="scientific">metagenome</name>
    <dbReference type="NCBI Taxonomy" id="256318"/>
    <lineage>
        <taxon>unclassified sequences</taxon>
        <taxon>metagenomes</taxon>
    </lineage>
</organism>
<dbReference type="Pfam" id="PF08666">
    <property type="entry name" value="SAF"/>
    <property type="match status" value="1"/>
</dbReference>
<proteinExistence type="predicted"/>
<evidence type="ECO:0000256" key="1">
    <source>
        <dbReference type="SAM" id="MobiDB-lite"/>
    </source>
</evidence>
<reference evidence="4" key="1">
    <citation type="submission" date="2015-08" db="EMBL/GenBank/DDBJ databases">
        <authorList>
            <person name="Babu N.S."/>
            <person name="Beckwith C.J."/>
            <person name="Beseler K.G."/>
            <person name="Brison A."/>
            <person name="Carone J.V."/>
            <person name="Caskin T.P."/>
            <person name="Diamond M."/>
            <person name="Durham M.E."/>
            <person name="Foxe J.M."/>
            <person name="Go M."/>
            <person name="Henderson B.A."/>
            <person name="Jones I.B."/>
            <person name="McGettigan J.A."/>
            <person name="Micheletti S.J."/>
            <person name="Nasrallah M.E."/>
            <person name="Ortiz D."/>
            <person name="Piller C.R."/>
            <person name="Privatt S.R."/>
            <person name="Schneider S.L."/>
            <person name="Sharp S."/>
            <person name="Smith T.C."/>
            <person name="Stanton J.D."/>
            <person name="Ullery H.E."/>
            <person name="Wilson R.J."/>
            <person name="Serrano M.G."/>
            <person name="Buck G."/>
            <person name="Lee V."/>
            <person name="Wang Y."/>
            <person name="Carvalho R."/>
            <person name="Voegtly L."/>
            <person name="Shi R."/>
            <person name="Duckworth R."/>
            <person name="Johnson A."/>
            <person name="Loviza R."/>
            <person name="Walstead R."/>
            <person name="Shah Z."/>
            <person name="Kiflezghi M."/>
            <person name="Wade K."/>
            <person name="Ball S.L."/>
            <person name="Bradley K.W."/>
            <person name="Asai D.J."/>
            <person name="Bowman C.A."/>
            <person name="Russell D.A."/>
            <person name="Pope W.H."/>
            <person name="Jacobs-Sera D."/>
            <person name="Hendrix R.W."/>
            <person name="Hatfull G.F."/>
        </authorList>
    </citation>
    <scope>NUCLEOTIDE SEQUENCE</scope>
</reference>
<name>A0A2P2BX95_9ZZZZ</name>
<accession>A0A2P2BX95</accession>
<sequence length="224" mass="22556">MSSTATRAGSTLDHESTSAATALVPPPKLRRRPALVAAAIVAICLGALLAGWAWTATTNTEEVLAARHNIERGAVIEASDLVRVRLTADPALNPMPASDFATVVGQRAALDIASGGLVTPDSISAAVIPTEGSSIVGVALTPAQAPGVALQSGDHVRVIVTPAQGEKPAAGAPAFSEAEVVGVHVVDESGQLVVDLLVPHVDAAGLAGRVATGNVAIVLDSRER</sequence>
<dbReference type="CDD" id="cd11614">
    <property type="entry name" value="SAF_CpaB_FlgA_like"/>
    <property type="match status" value="1"/>
</dbReference>
<keyword evidence="2" id="KW-0812">Transmembrane</keyword>
<dbReference type="InterPro" id="IPR013974">
    <property type="entry name" value="SAF"/>
</dbReference>
<evidence type="ECO:0000259" key="3">
    <source>
        <dbReference type="SMART" id="SM00858"/>
    </source>
</evidence>
<feature type="transmembrane region" description="Helical" evidence="2">
    <location>
        <begin position="34"/>
        <end position="54"/>
    </location>
</feature>
<protein>
    <submittedName>
        <fullName evidence="4">Putative membrane protein</fullName>
    </submittedName>
</protein>
<keyword evidence="2" id="KW-0472">Membrane</keyword>
<evidence type="ECO:0000313" key="4">
    <source>
        <dbReference type="EMBL" id="CUR54360.1"/>
    </source>
</evidence>
<evidence type="ECO:0000256" key="2">
    <source>
        <dbReference type="SAM" id="Phobius"/>
    </source>
</evidence>